<comment type="caution">
    <text evidence="2">The sequence shown here is derived from an EMBL/GenBank/DDBJ whole genome shotgun (WGS) entry which is preliminary data.</text>
</comment>
<organism evidence="2 3">
    <name type="scientific">Xenorhabdus cabanillasii JM26</name>
    <dbReference type="NCBI Taxonomy" id="1427517"/>
    <lineage>
        <taxon>Bacteria</taxon>
        <taxon>Pseudomonadati</taxon>
        <taxon>Pseudomonadota</taxon>
        <taxon>Gammaproteobacteria</taxon>
        <taxon>Enterobacterales</taxon>
        <taxon>Morganellaceae</taxon>
        <taxon>Xenorhabdus</taxon>
    </lineage>
</organism>
<dbReference type="Proteomes" id="UP000019197">
    <property type="component" value="Unassembled WGS sequence"/>
</dbReference>
<evidence type="ECO:0000313" key="2">
    <source>
        <dbReference type="EMBL" id="CDL87649.1"/>
    </source>
</evidence>
<reference evidence="2 3" key="1">
    <citation type="submission" date="2013-11" db="EMBL/GenBank/DDBJ databases">
        <title>Draft genome sequence and annotation of the entomopathogenic bacterium, Xenorhabdus cabanillasi strain JM26.</title>
        <authorList>
            <person name="Gualtieri M."/>
            <person name="Ogier J.C."/>
            <person name="Pages S."/>
            <person name="Givaudan A."/>
            <person name="Gaudriault S."/>
        </authorList>
    </citation>
    <scope>NUCLEOTIDE SEQUENCE [LARGE SCALE GENOMIC DNA]</scope>
    <source>
        <strain evidence="2 3">JM26</strain>
    </source>
</reference>
<evidence type="ECO:0000256" key="1">
    <source>
        <dbReference type="SAM" id="Phobius"/>
    </source>
</evidence>
<feature type="transmembrane region" description="Helical" evidence="1">
    <location>
        <begin position="19"/>
        <end position="42"/>
    </location>
</feature>
<keyword evidence="1" id="KW-1133">Transmembrane helix</keyword>
<gene>
    <name evidence="2" type="ORF">XCR1_960004</name>
</gene>
<name>W1JA91_9GAMM</name>
<protein>
    <submittedName>
        <fullName evidence="2">Uncharacterized protein</fullName>
    </submittedName>
</protein>
<keyword evidence="1" id="KW-0812">Transmembrane</keyword>
<proteinExistence type="predicted"/>
<accession>W1JA91</accession>
<sequence length="63" mass="6913">MIYACGAWMGYFTLNLADRVATCLALCSITFIVVINHINIIIIKTIYISFTTGQSSGGVCDYK</sequence>
<dbReference type="AlphaFoldDB" id="W1JA91"/>
<evidence type="ECO:0000313" key="3">
    <source>
        <dbReference type="Proteomes" id="UP000019197"/>
    </source>
</evidence>
<keyword evidence="1" id="KW-0472">Membrane</keyword>
<dbReference type="EMBL" id="CBXE010000493">
    <property type="protein sequence ID" value="CDL87649.1"/>
    <property type="molecule type" value="Genomic_DNA"/>
</dbReference>